<feature type="domain" description="Ig-like" evidence="10">
    <location>
        <begin position="343"/>
        <end position="444"/>
    </location>
</feature>
<dbReference type="GO" id="GO:0016020">
    <property type="term" value="C:membrane"/>
    <property type="evidence" value="ECO:0007669"/>
    <property type="project" value="UniProtKB-SubCell"/>
</dbReference>
<dbReference type="SMART" id="SM00409">
    <property type="entry name" value="IG"/>
    <property type="match status" value="2"/>
</dbReference>
<dbReference type="InterPro" id="IPR036179">
    <property type="entry name" value="Ig-like_dom_sf"/>
</dbReference>
<dbReference type="SUPFAM" id="SSF48726">
    <property type="entry name" value="Immunoglobulin"/>
    <property type="match status" value="1"/>
</dbReference>
<feature type="signal peptide" evidence="9">
    <location>
        <begin position="1"/>
        <end position="16"/>
    </location>
</feature>
<dbReference type="PANTHER" id="PTHR32178:SF6">
    <property type="entry name" value="IG-LIKE DOMAIN-CONTAINING PROTEIN"/>
    <property type="match status" value="1"/>
</dbReference>
<evidence type="ECO:0000256" key="1">
    <source>
        <dbReference type="ARBA" id="ARBA00004479"/>
    </source>
</evidence>
<dbReference type="WBParaSite" id="MBELARI_LOCUS5706">
    <property type="protein sequence ID" value="MBELARI_LOCUS5706"/>
    <property type="gene ID" value="MBELARI_LOCUS5706"/>
</dbReference>
<organism evidence="11 12">
    <name type="scientific">Mesorhabditis belari</name>
    <dbReference type="NCBI Taxonomy" id="2138241"/>
    <lineage>
        <taxon>Eukaryota</taxon>
        <taxon>Metazoa</taxon>
        <taxon>Ecdysozoa</taxon>
        <taxon>Nematoda</taxon>
        <taxon>Chromadorea</taxon>
        <taxon>Rhabditida</taxon>
        <taxon>Rhabditina</taxon>
        <taxon>Rhabditomorpha</taxon>
        <taxon>Rhabditoidea</taxon>
        <taxon>Rhabditidae</taxon>
        <taxon>Mesorhabditinae</taxon>
        <taxon>Mesorhabditis</taxon>
    </lineage>
</organism>
<proteinExistence type="inferred from homology"/>
<comment type="similarity">
    <text evidence="2">Belongs to the FAM187 family.</text>
</comment>
<dbReference type="Gene3D" id="2.60.40.10">
    <property type="entry name" value="Immunoglobulins"/>
    <property type="match status" value="1"/>
</dbReference>
<dbReference type="InterPro" id="IPR003599">
    <property type="entry name" value="Ig_sub"/>
</dbReference>
<reference evidence="12" key="1">
    <citation type="submission" date="2024-02" db="UniProtKB">
        <authorList>
            <consortium name="WormBaseParasite"/>
        </authorList>
    </citation>
    <scope>IDENTIFICATION</scope>
</reference>
<keyword evidence="3 8" id="KW-0812">Transmembrane</keyword>
<feature type="transmembrane region" description="Helical" evidence="8">
    <location>
        <begin position="451"/>
        <end position="469"/>
    </location>
</feature>
<evidence type="ECO:0000259" key="10">
    <source>
        <dbReference type="PROSITE" id="PS50835"/>
    </source>
</evidence>
<evidence type="ECO:0000256" key="9">
    <source>
        <dbReference type="SAM" id="SignalP"/>
    </source>
</evidence>
<evidence type="ECO:0000313" key="11">
    <source>
        <dbReference type="Proteomes" id="UP000887575"/>
    </source>
</evidence>
<evidence type="ECO:0000256" key="8">
    <source>
        <dbReference type="SAM" id="Phobius"/>
    </source>
</evidence>
<accession>A0AAF3FFR5</accession>
<evidence type="ECO:0000256" key="4">
    <source>
        <dbReference type="ARBA" id="ARBA00022729"/>
    </source>
</evidence>
<dbReference type="InterPro" id="IPR007110">
    <property type="entry name" value="Ig-like_dom"/>
</dbReference>
<dbReference type="AlphaFoldDB" id="A0AAF3FFR5"/>
<dbReference type="InterPro" id="IPR039311">
    <property type="entry name" value="FAM187A/B"/>
</dbReference>
<feature type="chain" id="PRO_5042138937" evidence="9">
    <location>
        <begin position="17"/>
        <end position="473"/>
    </location>
</feature>
<evidence type="ECO:0000256" key="6">
    <source>
        <dbReference type="ARBA" id="ARBA00023136"/>
    </source>
</evidence>
<keyword evidence="11" id="KW-1185">Reference proteome</keyword>
<keyword evidence="6 8" id="KW-0472">Membrane</keyword>
<comment type="subcellular location">
    <subcellularLocation>
        <location evidence="1">Membrane</location>
        <topology evidence="1">Single-pass type I membrane protein</topology>
    </subcellularLocation>
</comment>
<dbReference type="Proteomes" id="UP000887575">
    <property type="component" value="Unassembled WGS sequence"/>
</dbReference>
<keyword evidence="5 8" id="KW-1133">Transmembrane helix</keyword>
<evidence type="ECO:0000256" key="5">
    <source>
        <dbReference type="ARBA" id="ARBA00022989"/>
    </source>
</evidence>
<evidence type="ECO:0000313" key="12">
    <source>
        <dbReference type="WBParaSite" id="MBELARI_LOCUS5706"/>
    </source>
</evidence>
<protein>
    <submittedName>
        <fullName evidence="12">Ig-like domain-containing protein</fullName>
    </submittedName>
</protein>
<dbReference type="InterPro" id="IPR013783">
    <property type="entry name" value="Ig-like_fold"/>
</dbReference>
<evidence type="ECO:0000256" key="2">
    <source>
        <dbReference type="ARBA" id="ARBA00008727"/>
    </source>
</evidence>
<sequence length="473" mass="54569">MWRLIGLAALLLYVESTRERTTPYNWQMGKDFDSYDKCIRNLANTTNVASEVLLVRRNGVALLNCFPCLYPEDELFVREVFKADKSKSEQFFGNFLSHAKTLLLGHQGPNLDRWKNEWFFLFVGKQQWTQLTNNYPSPNIGIHIEPKKLVKIILGLGSGVKYGQGSAYQLRISNVSREDIGYYKCARSGRVSIDGTAGNIENMYFLDIFVDREEKVQDFLDKNVTKTPEEKAMERDFSEVKTIAKATPWSRCNKCGNKIGEAVRTVECHFIPSVPLDDLPPRWKHLRLFRSIPCSSTLVPIEYIECESEEHAARIFRARDQFGKSSLLETIPGGEYVFGELLPRLKSPVHRQIMNVYNGDEVILPCKFEQDYKGYFWMANYAGDLTTRVLPEKKQNRAFIDGAFNLVFKSITHEDQDEYRCVDENGHLVAVYYVNIGKTEKEIEILKVSQMLTQFFSFVLVLILLFKIVQRDC</sequence>
<keyword evidence="7" id="KW-0325">Glycoprotein</keyword>
<dbReference type="PROSITE" id="PS50835">
    <property type="entry name" value="IG_LIKE"/>
    <property type="match status" value="1"/>
</dbReference>
<name>A0AAF3FFR5_9BILA</name>
<evidence type="ECO:0000256" key="3">
    <source>
        <dbReference type="ARBA" id="ARBA00022692"/>
    </source>
</evidence>
<dbReference type="PANTHER" id="PTHR32178">
    <property type="entry name" value="FAM187"/>
    <property type="match status" value="1"/>
</dbReference>
<keyword evidence="4 9" id="KW-0732">Signal</keyword>
<evidence type="ECO:0000256" key="7">
    <source>
        <dbReference type="ARBA" id="ARBA00023180"/>
    </source>
</evidence>